<dbReference type="Proteomes" id="UP001152592">
    <property type="component" value="Unassembled WGS sequence"/>
</dbReference>
<protein>
    <submittedName>
        <fullName evidence="2">Uncharacterized protein</fullName>
    </submittedName>
</protein>
<evidence type="ECO:0000313" key="2">
    <source>
        <dbReference type="EMBL" id="CAG8378561.1"/>
    </source>
</evidence>
<dbReference type="OrthoDB" id="532420at2759"/>
<evidence type="ECO:0000256" key="1">
    <source>
        <dbReference type="SAM" id="MobiDB-lite"/>
    </source>
</evidence>
<name>A0A9W4J8M3_9EURO</name>
<proteinExistence type="predicted"/>
<accession>A0A9W4J8M3</accession>
<organism evidence="2 3">
    <name type="scientific">Penicillium salamii</name>
    <dbReference type="NCBI Taxonomy" id="1612424"/>
    <lineage>
        <taxon>Eukaryota</taxon>
        <taxon>Fungi</taxon>
        <taxon>Dikarya</taxon>
        <taxon>Ascomycota</taxon>
        <taxon>Pezizomycotina</taxon>
        <taxon>Eurotiomycetes</taxon>
        <taxon>Eurotiomycetidae</taxon>
        <taxon>Eurotiales</taxon>
        <taxon>Aspergillaceae</taxon>
        <taxon>Penicillium</taxon>
    </lineage>
</organism>
<dbReference type="EMBL" id="CAJVPD010000234">
    <property type="protein sequence ID" value="CAG8378561.1"/>
    <property type="molecule type" value="Genomic_DNA"/>
</dbReference>
<evidence type="ECO:0000313" key="3">
    <source>
        <dbReference type="Proteomes" id="UP001152592"/>
    </source>
</evidence>
<feature type="region of interest" description="Disordered" evidence="1">
    <location>
        <begin position="1"/>
        <end position="21"/>
    </location>
</feature>
<sequence length="355" mass="40368">MSAKTPFSIPEHASSLMDTNRQQTLSQIRGRSVSNSSRLSQISQDSQQSTASDFLDAKIAALSDEQEYMLCVQEGLGEALHSNKIAPEMYEKEIGTVLKSFRRSSQTFQVMKRQRTLLSEDLEDAVEEKRTQEPVENSIVEKAYADTIIPRVMSAAAKIGKTNKFEHKTFRKLIHRFYDVTKKNLEPYVALLLCSKIEGLFDQGIIAIVPIPGAIIQSTTWRCVVLDKSKGEQWIHGSRPESLTKVKDLDNRQLSFLSNARPRRRYLYFRFIISCLNVKQQSLTTSASIQTNRFWRSGGEYFNRLTLKTLARCVSGSENADEFGDHTFEDNDESRNIEAGMILAADLYGKYGWKH</sequence>
<gene>
    <name evidence="2" type="ORF">PSALAMII_LOCUS5452</name>
</gene>
<dbReference type="AlphaFoldDB" id="A0A9W4J8M3"/>
<reference evidence="2" key="1">
    <citation type="submission" date="2021-07" db="EMBL/GenBank/DDBJ databases">
        <authorList>
            <person name="Branca A.L. A."/>
        </authorList>
    </citation>
    <scope>NUCLEOTIDE SEQUENCE</scope>
</reference>
<comment type="caution">
    <text evidence="2">The sequence shown here is derived from an EMBL/GenBank/DDBJ whole genome shotgun (WGS) entry which is preliminary data.</text>
</comment>